<protein>
    <submittedName>
        <fullName evidence="1">Uncharacterized protein</fullName>
    </submittedName>
</protein>
<evidence type="ECO:0000313" key="1">
    <source>
        <dbReference type="EMBL" id="MEQ2285184.1"/>
    </source>
</evidence>
<dbReference type="EMBL" id="JAHRIP010012724">
    <property type="protein sequence ID" value="MEQ2285184.1"/>
    <property type="molecule type" value="Genomic_DNA"/>
</dbReference>
<gene>
    <name evidence="1" type="ORF">AMECASPLE_029236</name>
</gene>
<evidence type="ECO:0000313" key="2">
    <source>
        <dbReference type="Proteomes" id="UP001469553"/>
    </source>
</evidence>
<dbReference type="Proteomes" id="UP001469553">
    <property type="component" value="Unassembled WGS sequence"/>
</dbReference>
<keyword evidence="2" id="KW-1185">Reference proteome</keyword>
<reference evidence="1 2" key="1">
    <citation type="submission" date="2021-06" db="EMBL/GenBank/DDBJ databases">
        <authorList>
            <person name="Palmer J.M."/>
        </authorList>
    </citation>
    <scope>NUCLEOTIDE SEQUENCE [LARGE SCALE GENOMIC DNA]</scope>
    <source>
        <strain evidence="1 2">AS_MEX2019</strain>
        <tissue evidence="1">Muscle</tissue>
    </source>
</reference>
<organism evidence="1 2">
    <name type="scientific">Ameca splendens</name>
    <dbReference type="NCBI Taxonomy" id="208324"/>
    <lineage>
        <taxon>Eukaryota</taxon>
        <taxon>Metazoa</taxon>
        <taxon>Chordata</taxon>
        <taxon>Craniata</taxon>
        <taxon>Vertebrata</taxon>
        <taxon>Euteleostomi</taxon>
        <taxon>Actinopterygii</taxon>
        <taxon>Neopterygii</taxon>
        <taxon>Teleostei</taxon>
        <taxon>Neoteleostei</taxon>
        <taxon>Acanthomorphata</taxon>
        <taxon>Ovalentaria</taxon>
        <taxon>Atherinomorphae</taxon>
        <taxon>Cyprinodontiformes</taxon>
        <taxon>Goodeidae</taxon>
        <taxon>Ameca</taxon>
    </lineage>
</organism>
<accession>A0ABV0XUS8</accession>
<comment type="caution">
    <text evidence="1">The sequence shown here is derived from an EMBL/GenBank/DDBJ whole genome shotgun (WGS) entry which is preliminary data.</text>
</comment>
<sequence length="104" mass="11795">MRHTTTYRQDDMTLCSGLFYLPSYLILLKPQSVPFDSPEAAEQAPAFHQPSVHLQLMMQLDIFFPGCHCVSAHNKGAYGCVVHHHSALRDGEGFHPYLRPDNKK</sequence>
<proteinExistence type="predicted"/>
<name>A0ABV0XUS8_9TELE</name>